<keyword evidence="3" id="KW-0804">Transcription</keyword>
<sequence length="231" mass="25176">MTYSEDFAHSRVSSALELVKGMNGKNAFGLPGRLLALSSIFEVEIICVGLIPPHYCARAPEVCYETDLVPPLPPPEAPARGNLQPDAETLYFTADPASATPRFWTLDAEEARKCGMGKGLIYPGKAEPTGVRGLGFFGKSLSTDYTTKTTLAFFAHSMMDRMLRARAIRLTVRQLETLRLAAEGKTDAEIAEILGISGHTVDKYMRQSKEALDAANRTAAIVRALRWGLIA</sequence>
<dbReference type="Pfam" id="PF00196">
    <property type="entry name" value="GerE"/>
    <property type="match status" value="1"/>
</dbReference>
<dbReference type="InterPro" id="IPR016032">
    <property type="entry name" value="Sig_transdc_resp-reg_C-effctor"/>
</dbReference>
<accession>A0A9W6LRJ0</accession>
<evidence type="ECO:0000313" key="6">
    <source>
        <dbReference type="Proteomes" id="UP001144323"/>
    </source>
</evidence>
<feature type="domain" description="HTH luxR-type" evidence="4">
    <location>
        <begin position="163"/>
        <end position="228"/>
    </location>
</feature>
<dbReference type="PANTHER" id="PTHR44688">
    <property type="entry name" value="DNA-BINDING TRANSCRIPTIONAL ACTIVATOR DEVR_DOSR"/>
    <property type="match status" value="1"/>
</dbReference>
<dbReference type="GO" id="GO:0006355">
    <property type="term" value="P:regulation of DNA-templated transcription"/>
    <property type="evidence" value="ECO:0007669"/>
    <property type="project" value="InterPro"/>
</dbReference>
<dbReference type="InterPro" id="IPR000792">
    <property type="entry name" value="Tscrpt_reg_LuxR_C"/>
</dbReference>
<dbReference type="SUPFAM" id="SSF46894">
    <property type="entry name" value="C-terminal effector domain of the bipartite response regulators"/>
    <property type="match status" value="1"/>
</dbReference>
<dbReference type="EMBL" id="BSEC01000001">
    <property type="protein sequence ID" value="GLI92660.1"/>
    <property type="molecule type" value="Genomic_DNA"/>
</dbReference>
<gene>
    <name evidence="5" type="ORF">LMG27198_16520</name>
</gene>
<dbReference type="Gene3D" id="1.10.10.10">
    <property type="entry name" value="Winged helix-like DNA-binding domain superfamily/Winged helix DNA-binding domain"/>
    <property type="match status" value="1"/>
</dbReference>
<name>A0A9W6LRJ0_9HYPH</name>
<dbReference type="AlphaFoldDB" id="A0A9W6LRJ0"/>
<evidence type="ECO:0000256" key="2">
    <source>
        <dbReference type="ARBA" id="ARBA00023125"/>
    </source>
</evidence>
<keyword evidence="2" id="KW-0238">DNA-binding</keyword>
<dbReference type="PROSITE" id="PS50043">
    <property type="entry name" value="HTH_LUXR_2"/>
    <property type="match status" value="1"/>
</dbReference>
<keyword evidence="6" id="KW-1185">Reference proteome</keyword>
<dbReference type="SMART" id="SM00421">
    <property type="entry name" value="HTH_LUXR"/>
    <property type="match status" value="1"/>
</dbReference>
<dbReference type="PRINTS" id="PR00038">
    <property type="entry name" value="HTHLUXR"/>
</dbReference>
<evidence type="ECO:0000256" key="3">
    <source>
        <dbReference type="ARBA" id="ARBA00023163"/>
    </source>
</evidence>
<dbReference type="PANTHER" id="PTHR44688:SF16">
    <property type="entry name" value="DNA-BINDING TRANSCRIPTIONAL ACTIVATOR DEVR_DOSR"/>
    <property type="match status" value="1"/>
</dbReference>
<comment type="caution">
    <text evidence="5">The sequence shown here is derived from an EMBL/GenBank/DDBJ whole genome shotgun (WGS) entry which is preliminary data.</text>
</comment>
<protein>
    <recommendedName>
        <fullName evidence="4">HTH luxR-type domain-containing protein</fullName>
    </recommendedName>
</protein>
<dbReference type="InterPro" id="IPR036388">
    <property type="entry name" value="WH-like_DNA-bd_sf"/>
</dbReference>
<organism evidence="5 6">
    <name type="scientific">Methylocystis echinoides</name>
    <dbReference type="NCBI Taxonomy" id="29468"/>
    <lineage>
        <taxon>Bacteria</taxon>
        <taxon>Pseudomonadati</taxon>
        <taxon>Pseudomonadota</taxon>
        <taxon>Alphaproteobacteria</taxon>
        <taxon>Hyphomicrobiales</taxon>
        <taxon>Methylocystaceae</taxon>
        <taxon>Methylocystis</taxon>
    </lineage>
</organism>
<evidence type="ECO:0000259" key="4">
    <source>
        <dbReference type="PROSITE" id="PS50043"/>
    </source>
</evidence>
<dbReference type="RefSeq" id="WP_281802007.1">
    <property type="nucleotide sequence ID" value="NZ_BSEC01000001.1"/>
</dbReference>
<evidence type="ECO:0000256" key="1">
    <source>
        <dbReference type="ARBA" id="ARBA00023015"/>
    </source>
</evidence>
<dbReference type="CDD" id="cd06170">
    <property type="entry name" value="LuxR_C_like"/>
    <property type="match status" value="1"/>
</dbReference>
<dbReference type="GO" id="GO:0003677">
    <property type="term" value="F:DNA binding"/>
    <property type="evidence" value="ECO:0007669"/>
    <property type="project" value="UniProtKB-KW"/>
</dbReference>
<dbReference type="Proteomes" id="UP001144323">
    <property type="component" value="Unassembled WGS sequence"/>
</dbReference>
<keyword evidence="1" id="KW-0805">Transcription regulation</keyword>
<evidence type="ECO:0000313" key="5">
    <source>
        <dbReference type="EMBL" id="GLI92660.1"/>
    </source>
</evidence>
<proteinExistence type="predicted"/>
<reference evidence="5" key="1">
    <citation type="journal article" date="2023" name="Int. J. Syst. Evol. Microbiol.">
        <title>Methylocystis iwaonis sp. nov., a type II methane-oxidizing bacterium from surface soil of a rice paddy field in Japan, and emended description of the genus Methylocystis (ex Whittenbury et al. 1970) Bowman et al. 1993.</title>
        <authorList>
            <person name="Kaise H."/>
            <person name="Sawadogo J.B."/>
            <person name="Alam M.S."/>
            <person name="Ueno C."/>
            <person name="Dianou D."/>
            <person name="Shinjo R."/>
            <person name="Asakawa S."/>
        </authorList>
    </citation>
    <scope>NUCLEOTIDE SEQUENCE</scope>
    <source>
        <strain evidence="5">LMG27198</strain>
    </source>
</reference>